<dbReference type="AlphaFoldDB" id="A0A4S2MRM7"/>
<sequence>MSQQQYRLKVESADLKNGQKVEAQVEGVDEVKVVLLKVNDQLRAIGSNCTHYGAPLVKGVVADDGRITCPWHGACFNTETGDIENAPALDPIAAYPVTVKGNDVYITADEATLKRGSRTPNLACAAKQDSNVLIVGGGSGGIGAIEGLREKGYKGKITVLSKEAYLPIDRTKLSKALIPDKEKIQWRDDKFFKDAGVEFHLETEVDSVDFKDHTVTTKDGRNWNYNKVIFATGGAPRSLPMEGFKKLGNIFVLRGIDDVQRILTQAGEGKKAVVIGASFIGLEVGNCLAGKKNDVTIVGMESAPMERVLGDKVGKIIQNKLESAGIKFRLNATIEDAKPKDTDPSKVGSVQLKGGETIEADFVVLGVGVAPATEYLKKSGIPLEKDGSVSVDNHWRIEGVEDAYAVGDIATYPYAYGAPGDKVRIEHWNVAQNAGRQAALHIATKRKPTAFIPIFWSALGAQLRYCGHTSPMSSQYDDVVIHGKPEETKFIAYYTAGDKVVAVASMQMDPKVMQCAELMRRKKMPSKKEIQDGINVLEIYVPAGVKIEA</sequence>
<organism evidence="11 12">
    <name type="scientific">Ascodesmis nigricans</name>
    <dbReference type="NCBI Taxonomy" id="341454"/>
    <lineage>
        <taxon>Eukaryota</taxon>
        <taxon>Fungi</taxon>
        <taxon>Dikarya</taxon>
        <taxon>Ascomycota</taxon>
        <taxon>Pezizomycotina</taxon>
        <taxon>Pezizomycetes</taxon>
        <taxon>Pezizales</taxon>
        <taxon>Ascodesmidaceae</taxon>
        <taxon>Ascodesmis</taxon>
    </lineage>
</organism>
<dbReference type="GO" id="GO:0051537">
    <property type="term" value="F:2 iron, 2 sulfur cluster binding"/>
    <property type="evidence" value="ECO:0007669"/>
    <property type="project" value="UniProtKB-KW"/>
</dbReference>
<dbReference type="InterPro" id="IPR023753">
    <property type="entry name" value="FAD/NAD-binding_dom"/>
</dbReference>
<dbReference type="PANTHER" id="PTHR43557:SF2">
    <property type="entry name" value="RIESKE DOMAIN-CONTAINING PROTEIN-RELATED"/>
    <property type="match status" value="1"/>
</dbReference>
<dbReference type="PROSITE" id="PS51296">
    <property type="entry name" value="RIESKE"/>
    <property type="match status" value="1"/>
</dbReference>
<evidence type="ECO:0000313" key="12">
    <source>
        <dbReference type="Proteomes" id="UP000298138"/>
    </source>
</evidence>
<comment type="similarity">
    <text evidence="2">Belongs to the FAD-dependent oxidoreductase family.</text>
</comment>
<dbReference type="InterPro" id="IPR050446">
    <property type="entry name" value="FAD-oxidoreductase/Apoptosis"/>
</dbReference>
<dbReference type="PRINTS" id="PR00411">
    <property type="entry name" value="PNDRDTASEI"/>
</dbReference>
<keyword evidence="3" id="KW-0285">Flavoprotein</keyword>
<feature type="domain" description="Rieske" evidence="10">
    <location>
        <begin position="7"/>
        <end position="106"/>
    </location>
</feature>
<dbReference type="GO" id="GO:0005737">
    <property type="term" value="C:cytoplasm"/>
    <property type="evidence" value="ECO:0007669"/>
    <property type="project" value="TreeGrafter"/>
</dbReference>
<keyword evidence="4" id="KW-0001">2Fe-2S</keyword>
<evidence type="ECO:0000256" key="8">
    <source>
        <dbReference type="ARBA" id="ARBA00023004"/>
    </source>
</evidence>
<evidence type="ECO:0000313" key="11">
    <source>
        <dbReference type="EMBL" id="TGZ77707.1"/>
    </source>
</evidence>
<reference evidence="11 12" key="1">
    <citation type="submission" date="2019-04" db="EMBL/GenBank/DDBJ databases">
        <title>Comparative genomics and transcriptomics to analyze fruiting body development in filamentous ascomycetes.</title>
        <authorList>
            <consortium name="DOE Joint Genome Institute"/>
            <person name="Lutkenhaus R."/>
            <person name="Traeger S."/>
            <person name="Breuer J."/>
            <person name="Kuo A."/>
            <person name="Lipzen A."/>
            <person name="Pangilinan J."/>
            <person name="Dilworth D."/>
            <person name="Sandor L."/>
            <person name="Poggeler S."/>
            <person name="Barry K."/>
            <person name="Grigoriev I.V."/>
            <person name="Nowrousian M."/>
        </authorList>
    </citation>
    <scope>NUCLEOTIDE SEQUENCE [LARGE SCALE GENOMIC DNA]</scope>
    <source>
        <strain evidence="11 12">CBS 389.68</strain>
    </source>
</reference>
<protein>
    <recommendedName>
        <fullName evidence="10">Rieske domain-containing protein</fullName>
    </recommendedName>
</protein>
<dbReference type="PRINTS" id="PR00368">
    <property type="entry name" value="FADPNR"/>
</dbReference>
<dbReference type="GO" id="GO:0016651">
    <property type="term" value="F:oxidoreductase activity, acting on NAD(P)H"/>
    <property type="evidence" value="ECO:0007669"/>
    <property type="project" value="TreeGrafter"/>
</dbReference>
<dbReference type="Gene3D" id="2.102.10.10">
    <property type="entry name" value="Rieske [2Fe-2S] iron-sulphur domain"/>
    <property type="match status" value="1"/>
</dbReference>
<dbReference type="InterPro" id="IPR016156">
    <property type="entry name" value="FAD/NAD-linked_Rdtase_dimer_sf"/>
</dbReference>
<evidence type="ECO:0000256" key="7">
    <source>
        <dbReference type="ARBA" id="ARBA00023002"/>
    </source>
</evidence>
<keyword evidence="5" id="KW-0479">Metal-binding</keyword>
<dbReference type="EMBL" id="ML220150">
    <property type="protein sequence ID" value="TGZ77707.1"/>
    <property type="molecule type" value="Genomic_DNA"/>
</dbReference>
<dbReference type="PANTHER" id="PTHR43557">
    <property type="entry name" value="APOPTOSIS-INDUCING FACTOR 1"/>
    <property type="match status" value="1"/>
</dbReference>
<keyword evidence="6" id="KW-0274">FAD</keyword>
<dbReference type="Pfam" id="PF07992">
    <property type="entry name" value="Pyr_redox_2"/>
    <property type="match status" value="1"/>
</dbReference>
<name>A0A4S2MRM7_9PEZI</name>
<dbReference type="STRING" id="341454.A0A4S2MRM7"/>
<keyword evidence="9" id="KW-0411">Iron-sulfur</keyword>
<evidence type="ECO:0000256" key="2">
    <source>
        <dbReference type="ARBA" id="ARBA00006442"/>
    </source>
</evidence>
<dbReference type="CDD" id="cd03478">
    <property type="entry name" value="Rieske_AIFL_N"/>
    <property type="match status" value="1"/>
</dbReference>
<dbReference type="Pfam" id="PF00355">
    <property type="entry name" value="Rieske"/>
    <property type="match status" value="1"/>
</dbReference>
<dbReference type="InterPro" id="IPR017941">
    <property type="entry name" value="Rieske_2Fe-2S"/>
</dbReference>
<keyword evidence="8" id="KW-0408">Iron</keyword>
<dbReference type="OrthoDB" id="6029at2759"/>
<dbReference type="SUPFAM" id="SSF50022">
    <property type="entry name" value="ISP domain"/>
    <property type="match status" value="1"/>
</dbReference>
<evidence type="ECO:0000256" key="3">
    <source>
        <dbReference type="ARBA" id="ARBA00022630"/>
    </source>
</evidence>
<evidence type="ECO:0000256" key="1">
    <source>
        <dbReference type="ARBA" id="ARBA00001974"/>
    </source>
</evidence>
<dbReference type="InterPro" id="IPR036922">
    <property type="entry name" value="Rieske_2Fe-2S_sf"/>
</dbReference>
<accession>A0A4S2MRM7</accession>
<keyword evidence="7" id="KW-0560">Oxidoreductase</keyword>
<dbReference type="SUPFAM" id="SSF55424">
    <property type="entry name" value="FAD/NAD-linked reductases, dimerisation (C-terminal) domain"/>
    <property type="match status" value="1"/>
</dbReference>
<dbReference type="InParanoid" id="A0A4S2MRM7"/>
<evidence type="ECO:0000259" key="10">
    <source>
        <dbReference type="PROSITE" id="PS51296"/>
    </source>
</evidence>
<dbReference type="Gene3D" id="3.50.50.60">
    <property type="entry name" value="FAD/NAD(P)-binding domain"/>
    <property type="match status" value="2"/>
</dbReference>
<comment type="cofactor">
    <cofactor evidence="1">
        <name>FAD</name>
        <dbReference type="ChEBI" id="CHEBI:57692"/>
    </cofactor>
</comment>
<dbReference type="InterPro" id="IPR036188">
    <property type="entry name" value="FAD/NAD-bd_sf"/>
</dbReference>
<dbReference type="GO" id="GO:0046872">
    <property type="term" value="F:metal ion binding"/>
    <property type="evidence" value="ECO:0007669"/>
    <property type="project" value="UniProtKB-KW"/>
</dbReference>
<evidence type="ECO:0000256" key="6">
    <source>
        <dbReference type="ARBA" id="ARBA00022827"/>
    </source>
</evidence>
<dbReference type="SUPFAM" id="SSF51905">
    <property type="entry name" value="FAD/NAD(P)-binding domain"/>
    <property type="match status" value="2"/>
</dbReference>
<proteinExistence type="inferred from homology"/>
<dbReference type="InterPro" id="IPR028202">
    <property type="entry name" value="Reductase_C"/>
</dbReference>
<dbReference type="Pfam" id="PF14759">
    <property type="entry name" value="Reductase_C"/>
    <property type="match status" value="1"/>
</dbReference>
<evidence type="ECO:0000256" key="9">
    <source>
        <dbReference type="ARBA" id="ARBA00023014"/>
    </source>
</evidence>
<gene>
    <name evidence="11" type="ORF">EX30DRAFT_343923</name>
</gene>
<dbReference type="Gene3D" id="3.30.390.30">
    <property type="match status" value="1"/>
</dbReference>
<evidence type="ECO:0000256" key="4">
    <source>
        <dbReference type="ARBA" id="ARBA00022714"/>
    </source>
</evidence>
<evidence type="ECO:0000256" key="5">
    <source>
        <dbReference type="ARBA" id="ARBA00022723"/>
    </source>
</evidence>
<dbReference type="Proteomes" id="UP000298138">
    <property type="component" value="Unassembled WGS sequence"/>
</dbReference>
<keyword evidence="12" id="KW-1185">Reference proteome</keyword>